<evidence type="ECO:0000256" key="8">
    <source>
        <dbReference type="SAM" id="MobiDB-lite"/>
    </source>
</evidence>
<keyword evidence="6" id="KW-0804">Transcription</keyword>
<dbReference type="InterPro" id="IPR043565">
    <property type="entry name" value="PAX_fam"/>
</dbReference>
<evidence type="ECO:0000313" key="11">
    <source>
        <dbReference type="Proteomes" id="UP000242188"/>
    </source>
</evidence>
<dbReference type="SMART" id="SM00351">
    <property type="entry name" value="PAX"/>
    <property type="match status" value="1"/>
</dbReference>
<evidence type="ECO:0000259" key="9">
    <source>
        <dbReference type="PROSITE" id="PS51057"/>
    </source>
</evidence>
<evidence type="ECO:0000256" key="1">
    <source>
        <dbReference type="ARBA" id="ARBA00004123"/>
    </source>
</evidence>
<evidence type="ECO:0000256" key="3">
    <source>
        <dbReference type="ARBA" id="ARBA00022724"/>
    </source>
</evidence>
<dbReference type="EMBL" id="NEDP02004099">
    <property type="protein sequence ID" value="OWF46724.1"/>
    <property type="molecule type" value="Genomic_DNA"/>
</dbReference>
<keyword evidence="5" id="KW-0238">DNA-binding</keyword>
<evidence type="ECO:0000256" key="4">
    <source>
        <dbReference type="ARBA" id="ARBA00023015"/>
    </source>
</evidence>
<comment type="subcellular location">
    <subcellularLocation>
        <location evidence="1">Nucleus</location>
    </subcellularLocation>
</comment>
<feature type="compositionally biased region" description="Polar residues" evidence="8">
    <location>
        <begin position="986"/>
        <end position="1013"/>
    </location>
</feature>
<keyword evidence="11" id="KW-1185">Reference proteome</keyword>
<keyword evidence="7" id="KW-0539">Nucleus</keyword>
<feature type="compositionally biased region" description="Basic and acidic residues" evidence="8">
    <location>
        <begin position="462"/>
        <end position="476"/>
    </location>
</feature>
<dbReference type="InterPro" id="IPR009057">
    <property type="entry name" value="Homeodomain-like_sf"/>
</dbReference>
<feature type="compositionally biased region" description="Polar residues" evidence="8">
    <location>
        <begin position="784"/>
        <end position="797"/>
    </location>
</feature>
<dbReference type="Pfam" id="PF00292">
    <property type="entry name" value="PAX"/>
    <property type="match status" value="1"/>
</dbReference>
<feature type="compositionally biased region" description="Polar residues" evidence="8">
    <location>
        <begin position="566"/>
        <end position="575"/>
    </location>
</feature>
<dbReference type="GO" id="GO:0000981">
    <property type="term" value="F:DNA-binding transcription factor activity, RNA polymerase II-specific"/>
    <property type="evidence" value="ECO:0007669"/>
    <property type="project" value="TreeGrafter"/>
</dbReference>
<keyword evidence="3" id="KW-0563">Paired box</keyword>
<feature type="region of interest" description="Disordered" evidence="8">
    <location>
        <begin position="441"/>
        <end position="519"/>
    </location>
</feature>
<feature type="compositionally biased region" description="Polar residues" evidence="8">
    <location>
        <begin position="921"/>
        <end position="945"/>
    </location>
</feature>
<feature type="compositionally biased region" description="Basic and acidic residues" evidence="8">
    <location>
        <begin position="742"/>
        <end position="760"/>
    </location>
</feature>
<reference evidence="10 11" key="1">
    <citation type="journal article" date="2017" name="Nat. Ecol. Evol.">
        <title>Scallop genome provides insights into evolution of bilaterian karyotype and development.</title>
        <authorList>
            <person name="Wang S."/>
            <person name="Zhang J."/>
            <person name="Jiao W."/>
            <person name="Li J."/>
            <person name="Xun X."/>
            <person name="Sun Y."/>
            <person name="Guo X."/>
            <person name="Huan P."/>
            <person name="Dong B."/>
            <person name="Zhang L."/>
            <person name="Hu X."/>
            <person name="Sun X."/>
            <person name="Wang J."/>
            <person name="Zhao C."/>
            <person name="Wang Y."/>
            <person name="Wang D."/>
            <person name="Huang X."/>
            <person name="Wang R."/>
            <person name="Lv J."/>
            <person name="Li Y."/>
            <person name="Zhang Z."/>
            <person name="Liu B."/>
            <person name="Lu W."/>
            <person name="Hui Y."/>
            <person name="Liang J."/>
            <person name="Zhou Z."/>
            <person name="Hou R."/>
            <person name="Li X."/>
            <person name="Liu Y."/>
            <person name="Li H."/>
            <person name="Ning X."/>
            <person name="Lin Y."/>
            <person name="Zhao L."/>
            <person name="Xing Q."/>
            <person name="Dou J."/>
            <person name="Li Y."/>
            <person name="Mao J."/>
            <person name="Guo H."/>
            <person name="Dou H."/>
            <person name="Li T."/>
            <person name="Mu C."/>
            <person name="Jiang W."/>
            <person name="Fu Q."/>
            <person name="Fu X."/>
            <person name="Miao Y."/>
            <person name="Liu J."/>
            <person name="Yu Q."/>
            <person name="Li R."/>
            <person name="Liao H."/>
            <person name="Li X."/>
            <person name="Kong Y."/>
            <person name="Jiang Z."/>
            <person name="Chourrout D."/>
            <person name="Li R."/>
            <person name="Bao Z."/>
        </authorList>
    </citation>
    <scope>NUCLEOTIDE SEQUENCE [LARGE SCALE GENOMIC DNA]</scope>
    <source>
        <strain evidence="10 11">PY_sf001</strain>
    </source>
</reference>
<evidence type="ECO:0000313" key="10">
    <source>
        <dbReference type="EMBL" id="OWF46724.1"/>
    </source>
</evidence>
<feature type="region of interest" description="Disordered" evidence="8">
    <location>
        <begin position="921"/>
        <end position="950"/>
    </location>
</feature>
<dbReference type="PROSITE" id="PS00034">
    <property type="entry name" value="PAIRED_1"/>
    <property type="match status" value="1"/>
</dbReference>
<protein>
    <submittedName>
        <fullName evidence="10">Paired box protein Pax-2a</fullName>
    </submittedName>
</protein>
<sequence length="1031" mass="110744">MTAQVLSVQVKKEIMDSGADKTDQSKSTTALDIGSKVTDESNRGNAVEVAVNGEGDQKNGTKVTEADKVVVPTVAMVQGSQVTDVNAEQLQRLIQQQYLVNLIQFQQSMFQGQAALQQHHQSLLTALDGKGGKEGETTVEAPVAHQQVSPGITMVKDGQKRTVEGLSAEIGSDVDAMEFDDSMFIEEELDENGKPKKVDGRIRHTGLSIVGGRNINQYGREFTNGRPLPDHLRVQILQLALQGIRPCEISRQLQVSHGCVSKILNRYRKTGSINPGQIGGSKPKVTTPGVVSRVRQYKIENPQMFAWEIRQKLLSDGICNEKNIPSISSINRIIRDKAILQRRSLDLAGFTDSEDTTDMDDLPLDTEGIQKYMLSVPHLHAAAAQMQQVGVTTASSGAAPIDTTCTIIPIQAVTLDASQTIMVPAMSGVGQQMMLAQTPLSLPQSPPQVLTQSPTTSQTDKFSPKDKLSPKSKEPQAKGQGQSGVLEGETQIMSVEERNTDELNKSGGSTGSNGKSDVSRHNSLQAVISHLISTQTAAMMKEGESLDETDAATKSIQMGSGGVVINAQSPEQPRTSAPSSVSPTMSSQRSPQTKISRGRSRVSSRSEASSSNSSSPTGVARSTPGQKSRSNREVASRIPVNGNVVFNSNPNPVGFDKFGAIYYDYNLPDRGLGGGAQVPTRSPVPQAAVAGPQTAGPQTASNVVNLVPTMWHYPQSPVQLPVTSPNPSERSGPSPLDLSAAHPRDMPKLKEEPKDVEKVDTLPCSEVITPRPPQLEKEQCLPADSTSPFMSQNTGTKMPAETQQVLPGQQTPSGSPQSVGDKQQISNKQRLLYEQNMLIFGEKEVEIISVGNNKWIVRNEKELYTVVNKTGEEVLRETNPTELSSGQKLTNYVTSVSNTDKTPAYSQDIVMVASNMATLSQTAVGSQSSPPNKRQQESNSSNQGNDSHKILKLSNGDVHRQVAGATEVSFPSSVGVVNVPLVNGEQPKQPSISQNSTLVQSESINSSNPQNSVGEADDRGFPVLQQMLKPA</sequence>
<feature type="region of interest" description="Disordered" evidence="8">
    <location>
        <begin position="717"/>
        <end position="797"/>
    </location>
</feature>
<dbReference type="FunFam" id="1.10.10.10:FF:000003">
    <property type="entry name" value="Paired box protein Pax-6"/>
    <property type="match status" value="1"/>
</dbReference>
<feature type="compositionally biased region" description="Polar residues" evidence="8">
    <location>
        <begin position="717"/>
        <end position="731"/>
    </location>
</feature>
<dbReference type="Gene3D" id="1.10.10.10">
    <property type="entry name" value="Winged helix-like DNA-binding domain superfamily/Winged helix DNA-binding domain"/>
    <property type="match status" value="2"/>
</dbReference>
<dbReference type="GO" id="GO:0005634">
    <property type="term" value="C:nucleus"/>
    <property type="evidence" value="ECO:0007669"/>
    <property type="project" value="UniProtKB-SubCell"/>
</dbReference>
<dbReference type="Proteomes" id="UP000242188">
    <property type="component" value="Unassembled WGS sequence"/>
</dbReference>
<evidence type="ECO:0000256" key="6">
    <source>
        <dbReference type="ARBA" id="ARBA00023163"/>
    </source>
</evidence>
<dbReference type="PROSITE" id="PS51057">
    <property type="entry name" value="PAIRED_2"/>
    <property type="match status" value="1"/>
</dbReference>
<dbReference type="PANTHER" id="PTHR45636:SF52">
    <property type="entry name" value="PAIRED DOMAIN-CONTAINING PROTEIN"/>
    <property type="match status" value="1"/>
</dbReference>
<dbReference type="STRING" id="6573.A0A210QDA8"/>
<evidence type="ECO:0000256" key="5">
    <source>
        <dbReference type="ARBA" id="ARBA00023125"/>
    </source>
</evidence>
<accession>A0A210QDA8</accession>
<dbReference type="OrthoDB" id="6158668at2759"/>
<evidence type="ECO:0000256" key="2">
    <source>
        <dbReference type="ARBA" id="ARBA00022473"/>
    </source>
</evidence>
<dbReference type="PANTHER" id="PTHR45636">
    <property type="entry name" value="PAIRED BOX PROTEIN PAX-6-RELATED-RELATED"/>
    <property type="match status" value="1"/>
</dbReference>
<dbReference type="InterPro" id="IPR043182">
    <property type="entry name" value="PAIRED_DNA-bd_dom"/>
</dbReference>
<organism evidence="10 11">
    <name type="scientific">Mizuhopecten yessoensis</name>
    <name type="common">Japanese scallop</name>
    <name type="synonym">Patinopecten yessoensis</name>
    <dbReference type="NCBI Taxonomy" id="6573"/>
    <lineage>
        <taxon>Eukaryota</taxon>
        <taxon>Metazoa</taxon>
        <taxon>Spiralia</taxon>
        <taxon>Lophotrochozoa</taxon>
        <taxon>Mollusca</taxon>
        <taxon>Bivalvia</taxon>
        <taxon>Autobranchia</taxon>
        <taxon>Pteriomorphia</taxon>
        <taxon>Pectinida</taxon>
        <taxon>Pectinoidea</taxon>
        <taxon>Pectinidae</taxon>
        <taxon>Mizuhopecten</taxon>
    </lineage>
</organism>
<keyword evidence="2" id="KW-0217">Developmental protein</keyword>
<dbReference type="InterPro" id="IPR001523">
    <property type="entry name" value="Paired_dom"/>
</dbReference>
<dbReference type="AlphaFoldDB" id="A0A210QDA8"/>
<evidence type="ECO:0000256" key="7">
    <source>
        <dbReference type="ARBA" id="ARBA00023242"/>
    </source>
</evidence>
<proteinExistence type="predicted"/>
<feature type="region of interest" description="Disordered" evidence="8">
    <location>
        <begin position="565"/>
        <end position="636"/>
    </location>
</feature>
<feature type="compositionally biased region" description="Low complexity" evidence="8">
    <location>
        <begin position="576"/>
        <end position="591"/>
    </location>
</feature>
<feature type="compositionally biased region" description="Low complexity" evidence="8">
    <location>
        <begin position="441"/>
        <end position="459"/>
    </location>
</feature>
<feature type="domain" description="Paired" evidence="9">
    <location>
        <begin position="211"/>
        <end position="337"/>
    </location>
</feature>
<feature type="compositionally biased region" description="Basic and acidic residues" evidence="8">
    <location>
        <begin position="495"/>
        <end position="504"/>
    </location>
</feature>
<keyword evidence="4" id="KW-0805">Transcription regulation</keyword>
<dbReference type="GO" id="GO:0000978">
    <property type="term" value="F:RNA polymerase II cis-regulatory region sequence-specific DNA binding"/>
    <property type="evidence" value="ECO:0007669"/>
    <property type="project" value="TreeGrafter"/>
</dbReference>
<comment type="caution">
    <text evidence="10">The sequence shown here is derived from an EMBL/GenBank/DDBJ whole genome shotgun (WGS) entry which is preliminary data.</text>
</comment>
<dbReference type="SUPFAM" id="SSF46689">
    <property type="entry name" value="Homeodomain-like"/>
    <property type="match status" value="1"/>
</dbReference>
<feature type="region of interest" description="Disordered" evidence="8">
    <location>
        <begin position="982"/>
        <end position="1031"/>
    </location>
</feature>
<dbReference type="PRINTS" id="PR00027">
    <property type="entry name" value="PAIREDBOX"/>
</dbReference>
<name>A0A210QDA8_MIZYE</name>
<gene>
    <name evidence="10" type="ORF">KP79_PYT21221</name>
</gene>
<feature type="compositionally biased region" description="Low complexity" evidence="8">
    <location>
        <begin position="603"/>
        <end position="615"/>
    </location>
</feature>
<dbReference type="InterPro" id="IPR036388">
    <property type="entry name" value="WH-like_DNA-bd_sf"/>
</dbReference>